<accession>A0A0A8ZS65</accession>
<reference evidence="1" key="1">
    <citation type="submission" date="2014-09" db="EMBL/GenBank/DDBJ databases">
        <authorList>
            <person name="Magalhaes I.L.F."/>
            <person name="Oliveira U."/>
            <person name="Santos F.R."/>
            <person name="Vidigal T.H.D.A."/>
            <person name="Brescovit A.D."/>
            <person name="Santos A.J."/>
        </authorList>
    </citation>
    <scope>NUCLEOTIDE SEQUENCE</scope>
    <source>
        <tissue evidence="1">Shoot tissue taken approximately 20 cm above the soil surface</tissue>
    </source>
</reference>
<protein>
    <submittedName>
        <fullName evidence="1">Uncharacterized protein</fullName>
    </submittedName>
</protein>
<dbReference type="AlphaFoldDB" id="A0A0A8ZS65"/>
<sequence>MPKMPHKRAKLCCKTNVGGCVRKEGLHVQ</sequence>
<organism evidence="1">
    <name type="scientific">Arundo donax</name>
    <name type="common">Giant reed</name>
    <name type="synonym">Donax arundinaceus</name>
    <dbReference type="NCBI Taxonomy" id="35708"/>
    <lineage>
        <taxon>Eukaryota</taxon>
        <taxon>Viridiplantae</taxon>
        <taxon>Streptophyta</taxon>
        <taxon>Embryophyta</taxon>
        <taxon>Tracheophyta</taxon>
        <taxon>Spermatophyta</taxon>
        <taxon>Magnoliopsida</taxon>
        <taxon>Liliopsida</taxon>
        <taxon>Poales</taxon>
        <taxon>Poaceae</taxon>
        <taxon>PACMAD clade</taxon>
        <taxon>Arundinoideae</taxon>
        <taxon>Arundineae</taxon>
        <taxon>Arundo</taxon>
    </lineage>
</organism>
<dbReference type="EMBL" id="GBRH01255621">
    <property type="protein sequence ID" value="JAD42274.1"/>
    <property type="molecule type" value="Transcribed_RNA"/>
</dbReference>
<evidence type="ECO:0000313" key="1">
    <source>
        <dbReference type="EMBL" id="JAD42274.1"/>
    </source>
</evidence>
<proteinExistence type="predicted"/>
<name>A0A0A8ZS65_ARUDO</name>
<reference evidence="1" key="2">
    <citation type="journal article" date="2015" name="Data Brief">
        <title>Shoot transcriptome of the giant reed, Arundo donax.</title>
        <authorList>
            <person name="Barrero R.A."/>
            <person name="Guerrero F.D."/>
            <person name="Moolhuijzen P."/>
            <person name="Goolsby J.A."/>
            <person name="Tidwell J."/>
            <person name="Bellgard S.E."/>
            <person name="Bellgard M.I."/>
        </authorList>
    </citation>
    <scope>NUCLEOTIDE SEQUENCE</scope>
    <source>
        <tissue evidence="1">Shoot tissue taken approximately 20 cm above the soil surface</tissue>
    </source>
</reference>